<protein>
    <submittedName>
        <fullName evidence="2">Uncharacterized protein</fullName>
    </submittedName>
</protein>
<sequence>MTCSSGLPAKLGRIHSQLFSVLIFVKGGSIVQWGCESIEHNCVPGWRAKLDESCNMSCILILDIQLVSEFCLDRTALGRVVAKGWQDSD</sequence>
<organism evidence="1 2">
    <name type="scientific">Romanomermis culicivorax</name>
    <name type="common">Nematode worm</name>
    <dbReference type="NCBI Taxonomy" id="13658"/>
    <lineage>
        <taxon>Eukaryota</taxon>
        <taxon>Metazoa</taxon>
        <taxon>Ecdysozoa</taxon>
        <taxon>Nematoda</taxon>
        <taxon>Enoplea</taxon>
        <taxon>Dorylaimia</taxon>
        <taxon>Mermithida</taxon>
        <taxon>Mermithoidea</taxon>
        <taxon>Mermithidae</taxon>
        <taxon>Romanomermis</taxon>
    </lineage>
</organism>
<dbReference type="Proteomes" id="UP000887565">
    <property type="component" value="Unplaced"/>
</dbReference>
<name>A0A915HVW3_ROMCU</name>
<evidence type="ECO:0000313" key="1">
    <source>
        <dbReference type="Proteomes" id="UP000887565"/>
    </source>
</evidence>
<accession>A0A915HVW3</accession>
<reference evidence="2" key="1">
    <citation type="submission" date="2022-11" db="UniProtKB">
        <authorList>
            <consortium name="WormBaseParasite"/>
        </authorList>
    </citation>
    <scope>IDENTIFICATION</scope>
</reference>
<keyword evidence="1" id="KW-1185">Reference proteome</keyword>
<dbReference type="AlphaFoldDB" id="A0A915HVW3"/>
<evidence type="ECO:0000313" key="2">
    <source>
        <dbReference type="WBParaSite" id="nRc.2.0.1.t05925-RA"/>
    </source>
</evidence>
<proteinExistence type="predicted"/>
<dbReference type="WBParaSite" id="nRc.2.0.1.t05925-RA">
    <property type="protein sequence ID" value="nRc.2.0.1.t05925-RA"/>
    <property type="gene ID" value="nRc.2.0.1.g05925"/>
</dbReference>